<comment type="similarity">
    <text evidence="6">Belongs to the YdjC deacetylase family.</text>
</comment>
<name>A0A1G5KMV6_9FIRM</name>
<dbReference type="NCBIfam" id="NF002559">
    <property type="entry name" value="PRK02134.1"/>
    <property type="match status" value="1"/>
</dbReference>
<evidence type="ECO:0000313" key="7">
    <source>
        <dbReference type="EMBL" id="SCZ02003.1"/>
    </source>
</evidence>
<dbReference type="PANTHER" id="PTHR31609:SF1">
    <property type="entry name" value="CARBOHYDRATE DEACETYLASE"/>
    <property type="match status" value="1"/>
</dbReference>
<comment type="function">
    <text evidence="6">Probably catalyzes the deacetylation of acetylated carbohydrates an important step in the degradation of oligosaccharides.</text>
</comment>
<dbReference type="EMBL" id="FMUS01000029">
    <property type="protein sequence ID" value="SCZ02003.1"/>
    <property type="molecule type" value="Genomic_DNA"/>
</dbReference>
<dbReference type="Pfam" id="PF04794">
    <property type="entry name" value="YdjC"/>
    <property type="match status" value="1"/>
</dbReference>
<dbReference type="CDD" id="cd10803">
    <property type="entry name" value="YdjC_EF3048_like"/>
    <property type="match status" value="1"/>
</dbReference>
<dbReference type="HAMAP" id="MF_01246">
    <property type="entry name" value="COD"/>
    <property type="match status" value="1"/>
</dbReference>
<evidence type="ECO:0000256" key="1">
    <source>
        <dbReference type="ARBA" id="ARBA00001946"/>
    </source>
</evidence>
<protein>
    <recommendedName>
        <fullName evidence="6">Carbohydrate deacetylase</fullName>
        <ecNumber evidence="6">3.5.1.-</ecNumber>
    </recommendedName>
</protein>
<comment type="cofactor">
    <cofactor evidence="1 6">
        <name>Mg(2+)</name>
        <dbReference type="ChEBI" id="CHEBI:18420"/>
    </cofactor>
</comment>
<accession>A0A1G5KMV6</accession>
<dbReference type="GO" id="GO:0046872">
    <property type="term" value="F:metal ion binding"/>
    <property type="evidence" value="ECO:0007669"/>
    <property type="project" value="UniProtKB-KW"/>
</dbReference>
<organism evidence="7 8">
    <name type="scientific">Alkaliphilus peptidifermentans DSM 18978</name>
    <dbReference type="NCBI Taxonomy" id="1120976"/>
    <lineage>
        <taxon>Bacteria</taxon>
        <taxon>Bacillati</taxon>
        <taxon>Bacillota</taxon>
        <taxon>Clostridia</taxon>
        <taxon>Peptostreptococcales</taxon>
        <taxon>Natronincolaceae</taxon>
        <taxon>Alkaliphilus</taxon>
    </lineage>
</organism>
<dbReference type="STRING" id="1120976.SAMN03080606_03624"/>
<dbReference type="Proteomes" id="UP000198636">
    <property type="component" value="Unassembled WGS sequence"/>
</dbReference>
<feature type="binding site" evidence="6">
    <location>
        <position position="125"/>
    </location>
    <ligand>
        <name>Mg(2+)</name>
        <dbReference type="ChEBI" id="CHEBI:18420"/>
    </ligand>
</feature>
<proteinExistence type="inferred from homology"/>
<dbReference type="Gene3D" id="3.20.20.370">
    <property type="entry name" value="Glycoside hydrolase/deacetylase"/>
    <property type="match status" value="1"/>
</dbReference>
<comment type="subunit">
    <text evidence="6">Homodimer.</text>
</comment>
<evidence type="ECO:0000256" key="4">
    <source>
        <dbReference type="ARBA" id="ARBA00022842"/>
    </source>
</evidence>
<evidence type="ECO:0000256" key="6">
    <source>
        <dbReference type="HAMAP-Rule" id="MF_01246"/>
    </source>
</evidence>
<dbReference type="GO" id="GO:0019213">
    <property type="term" value="F:deacetylase activity"/>
    <property type="evidence" value="ECO:0007669"/>
    <property type="project" value="TreeGrafter"/>
</dbReference>
<dbReference type="InterPro" id="IPR006879">
    <property type="entry name" value="YdjC-like"/>
</dbReference>
<keyword evidence="4 6" id="KW-0460">Magnesium</keyword>
<dbReference type="PANTHER" id="PTHR31609">
    <property type="entry name" value="YDJC DEACETYLASE FAMILY MEMBER"/>
    <property type="match status" value="1"/>
</dbReference>
<feature type="binding site" evidence="6">
    <location>
        <position position="60"/>
    </location>
    <ligand>
        <name>Mg(2+)</name>
        <dbReference type="ChEBI" id="CHEBI:18420"/>
    </ligand>
</feature>
<sequence>MKRLIVNADDFGLTNGCNLGIIEAMKFGIVSSTTLMINMPNAIEAVTLAQENNISTIGLHLTLTCGEPLSPKNEVASLVDNNGNFYKRSKSLLPIMDLSEVEYELRNQIVAFIKTGLKLSHLDSHHHIHMYDGIREIVAKLALEFDVPLRHANNECKCIYQEMGIKTTDYFTWEFYGEKATINNFKKLINDFDDGIMEIMVHPAFLDQELMKHSTYNLQRENEYKILTSTEIKELIVEEGIELISFNDLRNKK</sequence>
<dbReference type="EC" id="3.5.1.-" evidence="6"/>
<keyword evidence="8" id="KW-1185">Reference proteome</keyword>
<dbReference type="RefSeq" id="WP_091546388.1">
    <property type="nucleotide sequence ID" value="NZ_FMUS01000029.1"/>
</dbReference>
<dbReference type="InterPro" id="IPR011330">
    <property type="entry name" value="Glyco_hydro/deAcase_b/a-brl"/>
</dbReference>
<evidence type="ECO:0000313" key="8">
    <source>
        <dbReference type="Proteomes" id="UP000198636"/>
    </source>
</evidence>
<dbReference type="GO" id="GO:0016811">
    <property type="term" value="F:hydrolase activity, acting on carbon-nitrogen (but not peptide) bonds, in linear amides"/>
    <property type="evidence" value="ECO:0007669"/>
    <property type="project" value="UniProtKB-UniRule"/>
</dbReference>
<reference evidence="7 8" key="1">
    <citation type="submission" date="2016-10" db="EMBL/GenBank/DDBJ databases">
        <authorList>
            <person name="de Groot N.N."/>
        </authorList>
    </citation>
    <scope>NUCLEOTIDE SEQUENCE [LARGE SCALE GENOMIC DNA]</scope>
    <source>
        <strain evidence="7 8">DSM 18978</strain>
    </source>
</reference>
<keyword evidence="3 6" id="KW-0378">Hydrolase</keyword>
<evidence type="ECO:0000256" key="2">
    <source>
        <dbReference type="ARBA" id="ARBA00022723"/>
    </source>
</evidence>
<gene>
    <name evidence="7" type="ORF">SAMN03080606_03624</name>
</gene>
<evidence type="ECO:0000256" key="5">
    <source>
        <dbReference type="ARBA" id="ARBA00023277"/>
    </source>
</evidence>
<dbReference type="GO" id="GO:0000272">
    <property type="term" value="P:polysaccharide catabolic process"/>
    <property type="evidence" value="ECO:0007669"/>
    <property type="project" value="InterPro"/>
</dbReference>
<keyword evidence="5 6" id="KW-0119">Carbohydrate metabolism</keyword>
<dbReference type="InterPro" id="IPR022948">
    <property type="entry name" value="COD_ChbG_bac"/>
</dbReference>
<keyword evidence="2 6" id="KW-0479">Metal-binding</keyword>
<dbReference type="SUPFAM" id="SSF88713">
    <property type="entry name" value="Glycoside hydrolase/deacetylase"/>
    <property type="match status" value="1"/>
</dbReference>
<dbReference type="OrthoDB" id="9774177at2"/>
<evidence type="ECO:0000256" key="3">
    <source>
        <dbReference type="ARBA" id="ARBA00022801"/>
    </source>
</evidence>
<dbReference type="AlphaFoldDB" id="A0A1G5KMV6"/>